<accession>A0ABN9BZM7</accession>
<dbReference type="InterPro" id="IPR016187">
    <property type="entry name" value="CTDL_fold"/>
</dbReference>
<dbReference type="InterPro" id="IPR016186">
    <property type="entry name" value="C-type_lectin-like/link_sf"/>
</dbReference>
<evidence type="ECO:0000313" key="2">
    <source>
        <dbReference type="EMBL" id="CAI9553190.1"/>
    </source>
</evidence>
<dbReference type="InterPro" id="IPR001304">
    <property type="entry name" value="C-type_lectin-like"/>
</dbReference>
<dbReference type="InterPro" id="IPR043159">
    <property type="entry name" value="Lectin_gal-bd_sf"/>
</dbReference>
<organism evidence="2 3">
    <name type="scientific">Staurois parvus</name>
    <dbReference type="NCBI Taxonomy" id="386267"/>
    <lineage>
        <taxon>Eukaryota</taxon>
        <taxon>Metazoa</taxon>
        <taxon>Chordata</taxon>
        <taxon>Craniata</taxon>
        <taxon>Vertebrata</taxon>
        <taxon>Euteleostomi</taxon>
        <taxon>Amphibia</taxon>
        <taxon>Batrachia</taxon>
        <taxon>Anura</taxon>
        <taxon>Neobatrachia</taxon>
        <taxon>Ranoidea</taxon>
        <taxon>Ranidae</taxon>
        <taxon>Staurois</taxon>
    </lineage>
</organism>
<keyword evidence="3" id="KW-1185">Reference proteome</keyword>
<protein>
    <recommendedName>
        <fullName evidence="1">C-type lectin domain-containing protein</fullName>
    </recommendedName>
</protein>
<dbReference type="CDD" id="cd00037">
    <property type="entry name" value="CLECT"/>
    <property type="match status" value="1"/>
</dbReference>
<name>A0ABN9BZM7_9NEOB</name>
<gene>
    <name evidence="2" type="ORF">SPARVUS_LOCUS4000495</name>
</gene>
<dbReference type="SUPFAM" id="SSF56436">
    <property type="entry name" value="C-type lectin-like"/>
    <property type="match status" value="1"/>
</dbReference>
<reference evidence="2" key="1">
    <citation type="submission" date="2023-05" db="EMBL/GenBank/DDBJ databases">
        <authorList>
            <person name="Stuckert A."/>
        </authorList>
    </citation>
    <scope>NUCLEOTIDE SEQUENCE</scope>
</reference>
<dbReference type="Proteomes" id="UP001162483">
    <property type="component" value="Unassembled WGS sequence"/>
</dbReference>
<feature type="domain" description="C-type lectin" evidence="1">
    <location>
        <begin position="10"/>
        <end position="68"/>
    </location>
</feature>
<sequence>MGIVYNLQPKSDSGTLTWLDTSNISYDKWGSKEASVTDGKCGYLKKRSGYQWATTDNCSQEFFFICEFESGHTIACDNHNATVQCGSGEVVKISESFYGRQSPHLC</sequence>
<evidence type="ECO:0000313" key="3">
    <source>
        <dbReference type="Proteomes" id="UP001162483"/>
    </source>
</evidence>
<dbReference type="Gene3D" id="3.10.100.10">
    <property type="entry name" value="Mannose-Binding Protein A, subunit A"/>
    <property type="match status" value="1"/>
</dbReference>
<evidence type="ECO:0000259" key="1">
    <source>
        <dbReference type="Pfam" id="PF00059"/>
    </source>
</evidence>
<dbReference type="Pfam" id="PF00059">
    <property type="entry name" value="Lectin_C"/>
    <property type="match status" value="1"/>
</dbReference>
<feature type="non-terminal residue" evidence="2">
    <location>
        <position position="106"/>
    </location>
</feature>
<comment type="caution">
    <text evidence="2">The sequence shown here is derived from an EMBL/GenBank/DDBJ whole genome shotgun (WGS) entry which is preliminary data.</text>
</comment>
<dbReference type="EMBL" id="CATNWA010007023">
    <property type="protein sequence ID" value="CAI9553190.1"/>
    <property type="molecule type" value="Genomic_DNA"/>
</dbReference>
<dbReference type="Gene3D" id="2.60.120.740">
    <property type="match status" value="1"/>
</dbReference>
<proteinExistence type="predicted"/>